<dbReference type="EMBL" id="JAAKZZ010000347">
    <property type="protein sequence ID" value="NGO71755.1"/>
    <property type="molecule type" value="Genomic_DNA"/>
</dbReference>
<comment type="caution">
    <text evidence="2">The sequence shown here is derived from an EMBL/GenBank/DDBJ whole genome shotgun (WGS) entry which is preliminary data.</text>
</comment>
<evidence type="ECO:0000313" key="2">
    <source>
        <dbReference type="EMBL" id="NGO71755.1"/>
    </source>
</evidence>
<feature type="transmembrane region" description="Helical" evidence="1">
    <location>
        <begin position="69"/>
        <end position="94"/>
    </location>
</feature>
<feature type="transmembrane region" description="Helical" evidence="1">
    <location>
        <begin position="101"/>
        <end position="118"/>
    </location>
</feature>
<feature type="transmembrane region" description="Helical" evidence="1">
    <location>
        <begin position="20"/>
        <end position="37"/>
    </location>
</feature>
<dbReference type="AlphaFoldDB" id="A0A6G4X2M4"/>
<evidence type="ECO:0000313" key="3">
    <source>
        <dbReference type="Proteomes" id="UP000477722"/>
    </source>
</evidence>
<gene>
    <name evidence="2" type="ORF">G5C65_26065</name>
</gene>
<evidence type="ECO:0000256" key="1">
    <source>
        <dbReference type="SAM" id="Phobius"/>
    </source>
</evidence>
<reference evidence="2 3" key="1">
    <citation type="submission" date="2020-02" db="EMBL/GenBank/DDBJ databases">
        <title>Whole-genome analyses of novel actinobacteria.</title>
        <authorList>
            <person name="Sahin N."/>
            <person name="Tatar D."/>
        </authorList>
    </citation>
    <scope>NUCLEOTIDE SEQUENCE [LARGE SCALE GENOMIC DNA]</scope>
    <source>
        <strain evidence="2 3">SB3404</strain>
    </source>
</reference>
<keyword evidence="3" id="KW-1185">Reference proteome</keyword>
<keyword evidence="1" id="KW-1133">Transmembrane helix</keyword>
<name>A0A6G4X2M4_9ACTN</name>
<keyword evidence="1" id="KW-0812">Transmembrane</keyword>
<accession>A0A6G4X2M4</accession>
<dbReference type="Proteomes" id="UP000477722">
    <property type="component" value="Unassembled WGS sequence"/>
</dbReference>
<dbReference type="RefSeq" id="WP_165301382.1">
    <property type="nucleotide sequence ID" value="NZ_JAAKZZ010000347.1"/>
</dbReference>
<proteinExistence type="predicted"/>
<organism evidence="2 3">
    <name type="scientific">Streptomyces boncukensis</name>
    <dbReference type="NCBI Taxonomy" id="2711219"/>
    <lineage>
        <taxon>Bacteria</taxon>
        <taxon>Bacillati</taxon>
        <taxon>Actinomycetota</taxon>
        <taxon>Actinomycetes</taxon>
        <taxon>Kitasatosporales</taxon>
        <taxon>Streptomycetaceae</taxon>
        <taxon>Streptomyces</taxon>
    </lineage>
</organism>
<keyword evidence="1" id="KW-0472">Membrane</keyword>
<sequence>MRDLWAAVRGGLRTGNPAGALRLTLVCVCLTGALQAWQSSGPDGMRWVTRLGGVTADQPWWLALLRTPLSLFVAAPNLPVWGALVQLLVVFGVAELTVGRRWTLGIALAATLAASWYARLGVALGPDVPVLGLPAAEGAVRDTGPSAAVAAVAVFVAYRYRAWVLCGLVSAGMLVEAVAKPNLAGKEHVVAVGVALVVAASLRR</sequence>
<protein>
    <submittedName>
        <fullName evidence="2">Uncharacterized protein</fullName>
    </submittedName>
</protein>